<evidence type="ECO:0000313" key="4">
    <source>
        <dbReference type="Proteomes" id="UP000605568"/>
    </source>
</evidence>
<gene>
    <name evidence="3" type="ORF">GCM10017774_29370</name>
</gene>
<dbReference type="Pfam" id="PF00561">
    <property type="entry name" value="Abhydrolase_1"/>
    <property type="match status" value="1"/>
</dbReference>
<dbReference type="InterPro" id="IPR000639">
    <property type="entry name" value="Epox_hydrolase-like"/>
</dbReference>
<evidence type="ECO:0000313" key="3">
    <source>
        <dbReference type="EMBL" id="GHH38821.1"/>
    </source>
</evidence>
<evidence type="ECO:0000259" key="2">
    <source>
        <dbReference type="Pfam" id="PF00561"/>
    </source>
</evidence>
<dbReference type="RefSeq" id="WP_191298474.1">
    <property type="nucleotide sequence ID" value="NZ_BNAR01000004.1"/>
</dbReference>
<dbReference type="Proteomes" id="UP000605568">
    <property type="component" value="Unassembled WGS sequence"/>
</dbReference>
<dbReference type="Gene3D" id="3.40.50.1820">
    <property type="entry name" value="alpha/beta hydrolase"/>
    <property type="match status" value="1"/>
</dbReference>
<accession>A0ABQ3MBR8</accession>
<keyword evidence="1 3" id="KW-0378">Hydrolase</keyword>
<dbReference type="PRINTS" id="PR00412">
    <property type="entry name" value="EPOXHYDRLASE"/>
</dbReference>
<name>A0ABQ3MBR8_9PSEU</name>
<feature type="domain" description="AB hydrolase-1" evidence="2">
    <location>
        <begin position="37"/>
        <end position="144"/>
    </location>
</feature>
<evidence type="ECO:0000256" key="1">
    <source>
        <dbReference type="ARBA" id="ARBA00022801"/>
    </source>
</evidence>
<proteinExistence type="predicted"/>
<dbReference type="InterPro" id="IPR029058">
    <property type="entry name" value="AB_hydrolase_fold"/>
</dbReference>
<dbReference type="InterPro" id="IPR000073">
    <property type="entry name" value="AB_hydrolase_1"/>
</dbReference>
<keyword evidence="4" id="KW-1185">Reference proteome</keyword>
<dbReference type="PANTHER" id="PTHR43329">
    <property type="entry name" value="EPOXIDE HYDROLASE"/>
    <property type="match status" value="1"/>
</dbReference>
<reference evidence="4" key="1">
    <citation type="journal article" date="2019" name="Int. J. Syst. Evol. Microbiol.">
        <title>The Global Catalogue of Microorganisms (GCM) 10K type strain sequencing project: providing services to taxonomists for standard genome sequencing and annotation.</title>
        <authorList>
            <consortium name="The Broad Institute Genomics Platform"/>
            <consortium name="The Broad Institute Genome Sequencing Center for Infectious Disease"/>
            <person name="Wu L."/>
            <person name="Ma J."/>
        </authorList>
    </citation>
    <scope>NUCLEOTIDE SEQUENCE [LARGE SCALE GENOMIC DNA]</scope>
    <source>
        <strain evidence="4">CGMCC 4.7367</strain>
    </source>
</reference>
<dbReference type="SUPFAM" id="SSF53474">
    <property type="entry name" value="alpha/beta-Hydrolases"/>
    <property type="match status" value="1"/>
</dbReference>
<organism evidence="3 4">
    <name type="scientific">Lentzea cavernae</name>
    <dbReference type="NCBI Taxonomy" id="2020703"/>
    <lineage>
        <taxon>Bacteria</taxon>
        <taxon>Bacillati</taxon>
        <taxon>Actinomycetota</taxon>
        <taxon>Actinomycetes</taxon>
        <taxon>Pseudonocardiales</taxon>
        <taxon>Pseudonocardiaceae</taxon>
        <taxon>Lentzea</taxon>
    </lineage>
</organism>
<protein>
    <submittedName>
        <fullName evidence="3">Alpha/beta hydrolase</fullName>
    </submittedName>
</protein>
<dbReference type="EMBL" id="BNAR01000004">
    <property type="protein sequence ID" value="GHH38821.1"/>
    <property type="molecule type" value="Genomic_DNA"/>
</dbReference>
<comment type="caution">
    <text evidence="3">The sequence shown here is derived from an EMBL/GenBank/DDBJ whole genome shotgun (WGS) entry which is preliminary data.</text>
</comment>
<sequence>MSVISPAGATIPDVTHHVADVNGTRLHYVSAGTHGSPVLLLHGWPETWWAFHKLIPLLARTHRVFAVDLRGFGDSGTTSGDIDAATYVEDLHQLIEHLGTGPVHLSCQDISGNTGFRLAAAHPADVLSLTAVETTLTGFGLEKLADVVNGGSWHVGFLGAPGVPELFLPGIERRMIADWAYPLMTATEGAVTEADLDEFVRTYARTGGWSGTAVLYRDIFAGKDAIRALATSSPLSVPVLTVDASGVSLTEQTFRAVATSEVTSVRLPEVGHLVAQEAPDELAAVMLKFLARAEPPAAHSS</sequence>
<dbReference type="GO" id="GO:0016787">
    <property type="term" value="F:hydrolase activity"/>
    <property type="evidence" value="ECO:0007669"/>
    <property type="project" value="UniProtKB-KW"/>
</dbReference>